<dbReference type="GO" id="GO:0009276">
    <property type="term" value="C:Gram-negative-bacterium-type cell wall"/>
    <property type="evidence" value="ECO:0007669"/>
    <property type="project" value="InterPro"/>
</dbReference>
<keyword evidence="4" id="KW-1003">Cell membrane</keyword>
<dbReference type="SUPFAM" id="SSF53067">
    <property type="entry name" value="Actin-like ATPase domain"/>
    <property type="match status" value="2"/>
</dbReference>
<dbReference type="InterPro" id="IPR007812">
    <property type="entry name" value="T2SS_protein-GspL"/>
</dbReference>
<dbReference type="GO" id="GO:0015627">
    <property type="term" value="C:type II protein secretion system complex"/>
    <property type="evidence" value="ECO:0007669"/>
    <property type="project" value="InterPro"/>
</dbReference>
<dbReference type="KEGG" id="vih:AB0763_00550"/>
<dbReference type="PIRSF" id="PIRSF015761">
    <property type="entry name" value="Protein_L"/>
    <property type="match status" value="1"/>
</dbReference>
<dbReference type="GO" id="GO:0005886">
    <property type="term" value="C:plasma membrane"/>
    <property type="evidence" value="ECO:0007669"/>
    <property type="project" value="UniProtKB-SubCell"/>
</dbReference>
<keyword evidence="8" id="KW-1133">Transmembrane helix</keyword>
<comment type="similarity">
    <text evidence="2 10">Belongs to the GSP L family.</text>
</comment>
<evidence type="ECO:0000256" key="5">
    <source>
        <dbReference type="ARBA" id="ARBA00022519"/>
    </source>
</evidence>
<evidence type="ECO:0000256" key="10">
    <source>
        <dbReference type="PIRNR" id="PIRNR015761"/>
    </source>
</evidence>
<dbReference type="Gene3D" id="3.30.420.370">
    <property type="match status" value="1"/>
</dbReference>
<keyword evidence="7 10" id="KW-0653">Protein transport</keyword>
<name>A0AB39HH21_9VIBR</name>
<dbReference type="RefSeq" id="WP_306101838.1">
    <property type="nucleotide sequence ID" value="NZ_CP162601.1"/>
</dbReference>
<dbReference type="Gene3D" id="3.30.420.380">
    <property type="match status" value="1"/>
</dbReference>
<keyword evidence="6" id="KW-0812">Transmembrane</keyword>
<dbReference type="Pfam" id="PF05134">
    <property type="entry name" value="T2SSL"/>
    <property type="match status" value="1"/>
</dbReference>
<dbReference type="InterPro" id="IPR043129">
    <property type="entry name" value="ATPase_NBD"/>
</dbReference>
<evidence type="ECO:0000256" key="6">
    <source>
        <dbReference type="ARBA" id="ARBA00022692"/>
    </source>
</evidence>
<evidence type="ECO:0000313" key="13">
    <source>
        <dbReference type="EMBL" id="XDK25178.1"/>
    </source>
</evidence>
<keyword evidence="3 10" id="KW-0813">Transport</keyword>
<dbReference type="EMBL" id="CP162601">
    <property type="protein sequence ID" value="XDK25178.1"/>
    <property type="molecule type" value="Genomic_DNA"/>
</dbReference>
<feature type="domain" description="GspL periplasmic" evidence="12">
    <location>
        <begin position="246"/>
        <end position="401"/>
    </location>
</feature>
<comment type="function">
    <text evidence="10">Inner membrane component of the type II secretion system required for the energy-dependent secretion of extracellular factors such as proteases and toxins from the periplasm.</text>
</comment>
<evidence type="ECO:0000259" key="12">
    <source>
        <dbReference type="Pfam" id="PF12693"/>
    </source>
</evidence>
<dbReference type="Gene3D" id="3.30.1360.100">
    <property type="entry name" value="General secretion pathway protein M, EpsM"/>
    <property type="match status" value="1"/>
</dbReference>
<keyword evidence="5" id="KW-0997">Cell inner membrane</keyword>
<evidence type="ECO:0000256" key="3">
    <source>
        <dbReference type="ARBA" id="ARBA00022448"/>
    </source>
</evidence>
<evidence type="ECO:0000259" key="11">
    <source>
        <dbReference type="Pfam" id="PF05134"/>
    </source>
</evidence>
<organism evidence="13">
    <name type="scientific">Vibrio sp. HB236076</name>
    <dbReference type="NCBI Taxonomy" id="3232307"/>
    <lineage>
        <taxon>Bacteria</taxon>
        <taxon>Pseudomonadati</taxon>
        <taxon>Pseudomonadota</taxon>
        <taxon>Gammaproteobacteria</taxon>
        <taxon>Vibrionales</taxon>
        <taxon>Vibrionaceae</taxon>
        <taxon>Vibrio</taxon>
    </lineage>
</organism>
<dbReference type="NCBIfam" id="TIGR01709">
    <property type="entry name" value="typeII_sec_gspL"/>
    <property type="match status" value="1"/>
</dbReference>
<dbReference type="InterPro" id="IPR024230">
    <property type="entry name" value="GspL_cyto_dom"/>
</dbReference>
<dbReference type="AlphaFoldDB" id="A0AB39HH21"/>
<sequence length="403" mass="45101">MSECLTVRLSSEHKTSILWSVWSNQEQDVIASGALETIQELEKLTPYATGRRVVVLLSSSDVLLTEVDIPAGSARQFESILPYLIEDEIAQDVDELHFSLIAKRASSAYVCAVEKQWLNEIIAQFAAHDMEIAQVLPDVLALPRHGEMACALHIDNTWLLRVADHLGVSLEPDWLPLYLNDRAKTGETVTVASYSEVPNTLSFSPTIEWQQMPLEMPMALLSKGASSSKVNVLTGAFQRKSSWAPYWSIWRKAGIAATLLLVVIGVQKGLETYRFEQQATAYRERSETIFRKVFPDKQRIPTVSYLKRQFDTELARLTGGDSGESVLSWFAAMPATLASVKGMEIQSLKYDHQQAQVRLQVSSPDFQSFEQARARLAEHFVVEQGQLNRNGQQVLGSFVLAKQ</sequence>
<proteinExistence type="inferred from homology"/>
<keyword evidence="9" id="KW-0472">Membrane</keyword>
<protein>
    <recommendedName>
        <fullName evidence="10">Type II secretion system protein L</fullName>
        <shortName evidence="10">T2SS protein L</shortName>
    </recommendedName>
</protein>
<evidence type="ECO:0000256" key="4">
    <source>
        <dbReference type="ARBA" id="ARBA00022475"/>
    </source>
</evidence>
<dbReference type="GO" id="GO:0015628">
    <property type="term" value="P:protein secretion by the type II secretion system"/>
    <property type="evidence" value="ECO:0007669"/>
    <property type="project" value="InterPro"/>
</dbReference>
<feature type="domain" description="GspL cytoplasmic actin-ATPase-like" evidence="11">
    <location>
        <begin position="5"/>
        <end position="239"/>
    </location>
</feature>
<dbReference type="InterPro" id="IPR025691">
    <property type="entry name" value="GspL_pp_dom"/>
</dbReference>
<gene>
    <name evidence="13" type="primary">gspL</name>
    <name evidence="13" type="ORF">AB0763_00550</name>
</gene>
<evidence type="ECO:0000256" key="7">
    <source>
        <dbReference type="ARBA" id="ARBA00022927"/>
    </source>
</evidence>
<accession>A0AB39HH21</accession>
<reference evidence="13" key="1">
    <citation type="submission" date="2024-07" db="EMBL/GenBank/DDBJ databases">
        <title>Genome Analysis of a Potential Novel Vibrio Species Secreting pH- and Thermo-stable Alginate Lyase and its Application in Producing Alginate Oligosaccharides.</title>
        <authorList>
            <person name="Huang H."/>
            <person name="Bao K."/>
        </authorList>
    </citation>
    <scope>NUCLEOTIDE SEQUENCE</scope>
    <source>
        <strain evidence="13">HB236076</strain>
    </source>
</reference>
<evidence type="ECO:0000256" key="1">
    <source>
        <dbReference type="ARBA" id="ARBA00004377"/>
    </source>
</evidence>
<evidence type="ECO:0000256" key="2">
    <source>
        <dbReference type="ARBA" id="ARBA00005318"/>
    </source>
</evidence>
<dbReference type="Pfam" id="PF12693">
    <property type="entry name" value="GspL_C"/>
    <property type="match status" value="1"/>
</dbReference>
<dbReference type="CDD" id="cd24017">
    <property type="entry name" value="ASKHA_T2SSL_N"/>
    <property type="match status" value="1"/>
</dbReference>
<comment type="subcellular location">
    <subcellularLocation>
        <location evidence="1">Cell inner membrane</location>
        <topology evidence="1">Single-pass membrane protein</topology>
    </subcellularLocation>
</comment>
<evidence type="ECO:0000256" key="9">
    <source>
        <dbReference type="ARBA" id="ARBA00023136"/>
    </source>
</evidence>
<evidence type="ECO:0000256" key="8">
    <source>
        <dbReference type="ARBA" id="ARBA00022989"/>
    </source>
</evidence>